<accession>A0ACB8MM45</accession>
<dbReference type="Proteomes" id="UP000829398">
    <property type="component" value="Chromosome 3"/>
</dbReference>
<sequence length="274" mass="30506">MHTVALVALSGSRFLARPSPTLFLHTNANAKSRNYSSRPFCRCCLRRKQNRQSLSKTWPSISLALFSAGFFLGPAIDGLHSRVNLVVYENGSINVGPLHTNIWVPPLLGLFYCTVGLLQLFLDDTDSDRASSESEVPDDGSLQKTVFALITLLLFIELSAELYKAGVGDNIEAYILFAVAELIWFSLDRTWLGFTLASIIGLVCPLAEIPIMKYPCLISLFHLWYYPKANIEILGQGLVAWTITCYFVYTPFLINLSRWLRSIVVAADSEGKST</sequence>
<organism evidence="1 2">
    <name type="scientific">Citrus sinensis</name>
    <name type="common">Sweet orange</name>
    <name type="synonym">Citrus aurantium var. sinensis</name>
    <dbReference type="NCBI Taxonomy" id="2711"/>
    <lineage>
        <taxon>Eukaryota</taxon>
        <taxon>Viridiplantae</taxon>
        <taxon>Streptophyta</taxon>
        <taxon>Embryophyta</taxon>
        <taxon>Tracheophyta</taxon>
        <taxon>Spermatophyta</taxon>
        <taxon>Magnoliopsida</taxon>
        <taxon>eudicotyledons</taxon>
        <taxon>Gunneridae</taxon>
        <taxon>Pentapetalae</taxon>
        <taxon>rosids</taxon>
        <taxon>malvids</taxon>
        <taxon>Sapindales</taxon>
        <taxon>Rutaceae</taxon>
        <taxon>Aurantioideae</taxon>
        <taxon>Citrus</taxon>
    </lineage>
</organism>
<comment type="caution">
    <text evidence="1">The sequence shown here is derived from an EMBL/GenBank/DDBJ whole genome shotgun (WGS) entry which is preliminary data.</text>
</comment>
<evidence type="ECO:0000313" key="2">
    <source>
        <dbReference type="Proteomes" id="UP000829398"/>
    </source>
</evidence>
<name>A0ACB8MM45_CITSI</name>
<reference evidence="2" key="1">
    <citation type="journal article" date="2023" name="Hortic. Res.">
        <title>A chromosome-level phased genome enabling allele-level studies in sweet orange: a case study on citrus Huanglongbing tolerance.</title>
        <authorList>
            <person name="Wu B."/>
            <person name="Yu Q."/>
            <person name="Deng Z."/>
            <person name="Duan Y."/>
            <person name="Luo F."/>
            <person name="Gmitter F. Jr."/>
        </authorList>
    </citation>
    <scope>NUCLEOTIDE SEQUENCE [LARGE SCALE GENOMIC DNA]</scope>
    <source>
        <strain evidence="2">cv. Valencia</strain>
    </source>
</reference>
<keyword evidence="2" id="KW-1185">Reference proteome</keyword>
<dbReference type="EMBL" id="CM039172">
    <property type="protein sequence ID" value="KAH9786899.1"/>
    <property type="molecule type" value="Genomic_DNA"/>
</dbReference>
<proteinExistence type="predicted"/>
<protein>
    <submittedName>
        <fullName evidence="1">Insulin-induced protein</fullName>
    </submittedName>
</protein>
<gene>
    <name evidence="1" type="ORF">KPL71_010416</name>
</gene>
<evidence type="ECO:0000313" key="1">
    <source>
        <dbReference type="EMBL" id="KAH9786899.1"/>
    </source>
</evidence>